<reference evidence="3" key="1">
    <citation type="journal article" date="2020" name="Stud. Mycol.">
        <title>101 Dothideomycetes genomes: a test case for predicting lifestyles and emergence of pathogens.</title>
        <authorList>
            <person name="Haridas S."/>
            <person name="Albert R."/>
            <person name="Binder M."/>
            <person name="Bloem J."/>
            <person name="Labutti K."/>
            <person name="Salamov A."/>
            <person name="Andreopoulos B."/>
            <person name="Baker S."/>
            <person name="Barry K."/>
            <person name="Bills G."/>
            <person name="Bluhm B."/>
            <person name="Cannon C."/>
            <person name="Castanera R."/>
            <person name="Culley D."/>
            <person name="Daum C."/>
            <person name="Ezra D."/>
            <person name="Gonzalez J."/>
            <person name="Henrissat B."/>
            <person name="Kuo A."/>
            <person name="Liang C."/>
            <person name="Lipzen A."/>
            <person name="Lutzoni F."/>
            <person name="Magnuson J."/>
            <person name="Mondo S."/>
            <person name="Nolan M."/>
            <person name="Ohm R."/>
            <person name="Pangilinan J."/>
            <person name="Park H.-J."/>
            <person name="Ramirez L."/>
            <person name="Alfaro M."/>
            <person name="Sun H."/>
            <person name="Tritt A."/>
            <person name="Yoshinaga Y."/>
            <person name="Zwiers L.-H."/>
            <person name="Turgeon B."/>
            <person name="Goodwin S."/>
            <person name="Spatafora J."/>
            <person name="Crous P."/>
            <person name="Grigoriev I."/>
        </authorList>
    </citation>
    <scope>NUCLEOTIDE SEQUENCE</scope>
    <source>
        <strain evidence="3">CBS 473.64</strain>
    </source>
</reference>
<dbReference type="Gene3D" id="3.40.50.720">
    <property type="entry name" value="NAD(P)-binding Rossmann-like Domain"/>
    <property type="match status" value="1"/>
</dbReference>
<keyword evidence="4" id="KW-1185">Reference proteome</keyword>
<dbReference type="EMBL" id="MU006777">
    <property type="protein sequence ID" value="KAF2645211.1"/>
    <property type="molecule type" value="Genomic_DNA"/>
</dbReference>
<gene>
    <name evidence="3" type="ORF">P280DRAFT_486463</name>
</gene>
<dbReference type="Proteomes" id="UP000799753">
    <property type="component" value="Unassembled WGS sequence"/>
</dbReference>
<dbReference type="OrthoDB" id="1933717at2759"/>
<organism evidence="3 4">
    <name type="scientific">Massarina eburnea CBS 473.64</name>
    <dbReference type="NCBI Taxonomy" id="1395130"/>
    <lineage>
        <taxon>Eukaryota</taxon>
        <taxon>Fungi</taxon>
        <taxon>Dikarya</taxon>
        <taxon>Ascomycota</taxon>
        <taxon>Pezizomycotina</taxon>
        <taxon>Dothideomycetes</taxon>
        <taxon>Pleosporomycetidae</taxon>
        <taxon>Pleosporales</taxon>
        <taxon>Massarineae</taxon>
        <taxon>Massarinaceae</taxon>
        <taxon>Massarina</taxon>
    </lineage>
</organism>
<comment type="similarity">
    <text evidence="1">Belongs to the short-chain dehydrogenases/reductases (SDR) family.</text>
</comment>
<dbReference type="Pfam" id="PF00106">
    <property type="entry name" value="adh_short"/>
    <property type="match status" value="1"/>
</dbReference>
<evidence type="ECO:0000256" key="1">
    <source>
        <dbReference type="ARBA" id="ARBA00006484"/>
    </source>
</evidence>
<dbReference type="SUPFAM" id="SSF51735">
    <property type="entry name" value="NAD(P)-binding Rossmann-fold domains"/>
    <property type="match status" value="1"/>
</dbReference>
<proteinExistence type="inferred from homology"/>
<evidence type="ECO:0000256" key="2">
    <source>
        <dbReference type="ARBA" id="ARBA00023002"/>
    </source>
</evidence>
<dbReference type="CDD" id="cd05233">
    <property type="entry name" value="SDR_c"/>
    <property type="match status" value="1"/>
</dbReference>
<dbReference type="GO" id="GO:0050664">
    <property type="term" value="F:oxidoreductase activity, acting on NAD(P)H, oxygen as acceptor"/>
    <property type="evidence" value="ECO:0007669"/>
    <property type="project" value="TreeGrafter"/>
</dbReference>
<protein>
    <submittedName>
        <fullName evidence="3">Putative short-chain dehydrogenase</fullName>
    </submittedName>
</protein>
<dbReference type="PANTHER" id="PTHR43008">
    <property type="entry name" value="BENZIL REDUCTASE"/>
    <property type="match status" value="1"/>
</dbReference>
<dbReference type="AlphaFoldDB" id="A0A6A6SEC7"/>
<evidence type="ECO:0000313" key="4">
    <source>
        <dbReference type="Proteomes" id="UP000799753"/>
    </source>
</evidence>
<dbReference type="InterPro" id="IPR036291">
    <property type="entry name" value="NAD(P)-bd_dom_sf"/>
</dbReference>
<dbReference type="PANTHER" id="PTHR43008:SF4">
    <property type="entry name" value="CHAIN DEHYDROGENASE, PUTATIVE (AFU_ORTHOLOGUE AFUA_4G08710)-RELATED"/>
    <property type="match status" value="1"/>
</dbReference>
<name>A0A6A6SEC7_9PLEO</name>
<evidence type="ECO:0000313" key="3">
    <source>
        <dbReference type="EMBL" id="KAF2645211.1"/>
    </source>
</evidence>
<accession>A0A6A6SEC7</accession>
<dbReference type="InterPro" id="IPR002347">
    <property type="entry name" value="SDR_fam"/>
</dbReference>
<sequence>MSSNTGLYPGDRYFKPFTKTWHNKPYPQTSPLLPELRTTGSVVFIAIFGRRIDKLQGETTAIVEAIDLSQSTTVDAAFVNAMKKAAESQIDIFIHNAGILQTNGAAAGYDYDNFRNGLDFNLTGAFNTIQTMLPLLAHQAKVFLISSCIAHVSLMPSSWAYAATKIANTKMSDYVQAENPNLHVVNVHPGVVNTDMNASTEPEGVRVDDVDLPAHFLAWLESGDAEFLKGKFVWVNWDVVDLKDRADEIK</sequence>
<dbReference type="PRINTS" id="PR00081">
    <property type="entry name" value="GDHRDH"/>
</dbReference>
<keyword evidence="2" id="KW-0560">Oxidoreductase</keyword>
<dbReference type="GO" id="GO:0016616">
    <property type="term" value="F:oxidoreductase activity, acting on the CH-OH group of donors, NAD or NADP as acceptor"/>
    <property type="evidence" value="ECO:0007669"/>
    <property type="project" value="UniProtKB-ARBA"/>
</dbReference>